<sequence>FFTPPYPYTVERLSCPVIPYLQNRKLGNEDPNISKYKFYDEGFPEITRLLHTHKSYRWTSYNPCTGTYNDGTPLPEDKKGCYRLHFVNENLRKKYLLKKVKCSHELPENK</sequence>
<evidence type="ECO:0000313" key="2">
    <source>
        <dbReference type="Proteomes" id="UP000051574"/>
    </source>
</evidence>
<keyword evidence="2" id="KW-1185">Reference proteome</keyword>
<organism evidence="1 2">
    <name type="scientific">Oryctes borbonicus</name>
    <dbReference type="NCBI Taxonomy" id="1629725"/>
    <lineage>
        <taxon>Eukaryota</taxon>
        <taxon>Metazoa</taxon>
        <taxon>Ecdysozoa</taxon>
        <taxon>Arthropoda</taxon>
        <taxon>Hexapoda</taxon>
        <taxon>Insecta</taxon>
        <taxon>Pterygota</taxon>
        <taxon>Neoptera</taxon>
        <taxon>Endopterygota</taxon>
        <taxon>Coleoptera</taxon>
        <taxon>Polyphaga</taxon>
        <taxon>Scarabaeiformia</taxon>
        <taxon>Scarabaeidae</taxon>
        <taxon>Dynastinae</taxon>
        <taxon>Oryctes</taxon>
    </lineage>
</organism>
<evidence type="ECO:0000313" key="1">
    <source>
        <dbReference type="EMBL" id="KRT80791.1"/>
    </source>
</evidence>
<dbReference type="EMBL" id="LJIG01016375">
    <property type="protein sequence ID" value="KRT80791.1"/>
    <property type="molecule type" value="Genomic_DNA"/>
</dbReference>
<protein>
    <submittedName>
        <fullName evidence="1">Uncharacterized protein</fullName>
    </submittedName>
</protein>
<reference evidence="1 2" key="1">
    <citation type="submission" date="2015-09" db="EMBL/GenBank/DDBJ databases">
        <title>Draft genome of the scarab beetle Oryctes borbonicus.</title>
        <authorList>
            <person name="Meyer J.M."/>
            <person name="Markov G.V."/>
            <person name="Baskaran P."/>
            <person name="Herrmann M."/>
            <person name="Sommer R.J."/>
            <person name="Roedelsperger C."/>
        </authorList>
    </citation>
    <scope>NUCLEOTIDE SEQUENCE [LARGE SCALE GENOMIC DNA]</scope>
    <source>
        <strain evidence="1">OB123</strain>
        <tissue evidence="1">Whole animal</tissue>
    </source>
</reference>
<accession>A0A0T6B1R2</accession>
<dbReference type="OrthoDB" id="6610762at2759"/>
<feature type="non-terminal residue" evidence="1">
    <location>
        <position position="1"/>
    </location>
</feature>
<gene>
    <name evidence="1" type="ORF">AMK59_5464</name>
</gene>
<proteinExistence type="predicted"/>
<dbReference type="Proteomes" id="UP000051574">
    <property type="component" value="Unassembled WGS sequence"/>
</dbReference>
<name>A0A0T6B1R2_9SCAR</name>
<dbReference type="AlphaFoldDB" id="A0A0T6B1R2"/>
<comment type="caution">
    <text evidence="1">The sequence shown here is derived from an EMBL/GenBank/DDBJ whole genome shotgun (WGS) entry which is preliminary data.</text>
</comment>